<evidence type="ECO:0000313" key="2">
    <source>
        <dbReference type="Proteomes" id="UP001432071"/>
    </source>
</evidence>
<protein>
    <submittedName>
        <fullName evidence="1">Uncharacterized protein</fullName>
    </submittedName>
</protein>
<dbReference type="RefSeq" id="WP_328737631.1">
    <property type="nucleotide sequence ID" value="NZ_CP108038.1"/>
</dbReference>
<organism evidence="1 2">
    <name type="scientific">Streptomyces bobili</name>
    <dbReference type="NCBI Taxonomy" id="67280"/>
    <lineage>
        <taxon>Bacteria</taxon>
        <taxon>Bacillati</taxon>
        <taxon>Actinomycetota</taxon>
        <taxon>Actinomycetes</taxon>
        <taxon>Kitasatosporales</taxon>
        <taxon>Streptomycetaceae</taxon>
        <taxon>Streptomyces</taxon>
    </lineage>
</organism>
<dbReference type="Proteomes" id="UP001432071">
    <property type="component" value="Chromosome"/>
</dbReference>
<proteinExistence type="predicted"/>
<dbReference type="EMBL" id="CP108038">
    <property type="protein sequence ID" value="WUN91921.1"/>
    <property type="molecule type" value="Genomic_DNA"/>
</dbReference>
<evidence type="ECO:0000313" key="1">
    <source>
        <dbReference type="EMBL" id="WUN91921.1"/>
    </source>
</evidence>
<keyword evidence="2" id="KW-1185">Reference proteome</keyword>
<gene>
    <name evidence="1" type="ORF">OHT53_40300</name>
</gene>
<dbReference type="GeneID" id="93767364"/>
<sequence>MRLGEALGLRISDFVMGRGGTPHAAIVPREDNPNGTRVTMMRPRRVYAGTDLERLFADYLTHLACRAAELDMPIRPIRRCW</sequence>
<name>A0ABZ1RAU4_9ACTN</name>
<reference evidence="1" key="1">
    <citation type="submission" date="2022-10" db="EMBL/GenBank/DDBJ databases">
        <title>The complete genomes of actinobacterial strains from the NBC collection.</title>
        <authorList>
            <person name="Joergensen T.S."/>
            <person name="Alvarez Arevalo M."/>
            <person name="Sterndorff E.B."/>
            <person name="Faurdal D."/>
            <person name="Vuksanovic O."/>
            <person name="Mourched A.-S."/>
            <person name="Charusanti P."/>
            <person name="Shaw S."/>
            <person name="Blin K."/>
            <person name="Weber T."/>
        </authorList>
    </citation>
    <scope>NUCLEOTIDE SEQUENCE</scope>
    <source>
        <strain evidence="1">NBC_00302</strain>
    </source>
</reference>
<accession>A0ABZ1RAU4</accession>